<dbReference type="SUPFAM" id="SSF53067">
    <property type="entry name" value="Actin-like ATPase domain"/>
    <property type="match status" value="2"/>
</dbReference>
<dbReference type="EMBL" id="QLYX01000001">
    <property type="protein sequence ID" value="RAY16668.1"/>
    <property type="molecule type" value="Genomic_DNA"/>
</dbReference>
<evidence type="ECO:0000256" key="4">
    <source>
        <dbReference type="ARBA" id="ARBA00022777"/>
    </source>
</evidence>
<comment type="caution">
    <text evidence="10">The sequence shown here is derived from an EMBL/GenBank/DDBJ whole genome shotgun (WGS) entry which is preliminary data.</text>
</comment>
<evidence type="ECO:0000256" key="2">
    <source>
        <dbReference type="ARBA" id="ARBA00022679"/>
    </source>
</evidence>
<dbReference type="Proteomes" id="UP000251891">
    <property type="component" value="Unassembled WGS sequence"/>
</dbReference>
<dbReference type="GO" id="GO:0005524">
    <property type="term" value="F:ATP binding"/>
    <property type="evidence" value="ECO:0007669"/>
    <property type="project" value="UniProtKB-KW"/>
</dbReference>
<evidence type="ECO:0000256" key="7">
    <source>
        <dbReference type="ARBA" id="ARBA00023308"/>
    </source>
</evidence>
<keyword evidence="7" id="KW-0684">Rhamnose metabolism</keyword>
<dbReference type="GO" id="GO:0004370">
    <property type="term" value="F:glycerol kinase activity"/>
    <property type="evidence" value="ECO:0007669"/>
    <property type="project" value="TreeGrafter"/>
</dbReference>
<dbReference type="InterPro" id="IPR018485">
    <property type="entry name" value="FGGY_C"/>
</dbReference>
<dbReference type="GO" id="GO:0006071">
    <property type="term" value="P:glycerol metabolic process"/>
    <property type="evidence" value="ECO:0007669"/>
    <property type="project" value="TreeGrafter"/>
</dbReference>
<evidence type="ECO:0000256" key="5">
    <source>
        <dbReference type="ARBA" id="ARBA00022840"/>
    </source>
</evidence>
<reference evidence="10 11" key="1">
    <citation type="submission" date="2018-06" db="EMBL/GenBank/DDBJ databases">
        <title>Actinomadura craniellae sp. nov. isolated from marine sponge Craniella sp.</title>
        <authorList>
            <person name="Li L."/>
            <person name="Xu Q.H."/>
            <person name="Lin H.W."/>
            <person name="Lu Y.H."/>
        </authorList>
    </citation>
    <scope>NUCLEOTIDE SEQUENCE [LARGE SCALE GENOMIC DNA]</scope>
    <source>
        <strain evidence="10 11">LHW63021</strain>
    </source>
</reference>
<dbReference type="AlphaFoldDB" id="A0A365HCE6"/>
<dbReference type="InterPro" id="IPR043129">
    <property type="entry name" value="ATPase_NBD"/>
</dbReference>
<dbReference type="InterPro" id="IPR018484">
    <property type="entry name" value="FGGY_N"/>
</dbReference>
<gene>
    <name evidence="10" type="ORF">DPM19_00310</name>
</gene>
<evidence type="ECO:0000313" key="11">
    <source>
        <dbReference type="Proteomes" id="UP000251891"/>
    </source>
</evidence>
<keyword evidence="4 10" id="KW-0418">Kinase</keyword>
<organism evidence="10 11">
    <name type="scientific">Actinomadura craniellae</name>
    <dbReference type="NCBI Taxonomy" id="2231787"/>
    <lineage>
        <taxon>Bacteria</taxon>
        <taxon>Bacillati</taxon>
        <taxon>Actinomycetota</taxon>
        <taxon>Actinomycetes</taxon>
        <taxon>Streptosporangiales</taxon>
        <taxon>Thermomonosporaceae</taxon>
        <taxon>Actinomadura</taxon>
    </lineage>
</organism>
<dbReference type="GO" id="GO:0019301">
    <property type="term" value="P:rhamnose catabolic process"/>
    <property type="evidence" value="ECO:0007669"/>
    <property type="project" value="InterPro"/>
</dbReference>
<dbReference type="PIRSF" id="PIRSF000538">
    <property type="entry name" value="GlpK"/>
    <property type="match status" value="1"/>
</dbReference>
<evidence type="ECO:0000313" key="10">
    <source>
        <dbReference type="EMBL" id="RAY16668.1"/>
    </source>
</evidence>
<name>A0A365HCE6_9ACTN</name>
<keyword evidence="5" id="KW-0067">ATP-binding</keyword>
<keyword evidence="6" id="KW-1015">Disulfide bond</keyword>
<proteinExistence type="inferred from homology"/>
<dbReference type="CDD" id="cd07771">
    <property type="entry name" value="ASKHA_NBD_FGGY_RhaB-like"/>
    <property type="match status" value="1"/>
</dbReference>
<dbReference type="GO" id="GO:0005829">
    <property type="term" value="C:cytosol"/>
    <property type="evidence" value="ECO:0007669"/>
    <property type="project" value="TreeGrafter"/>
</dbReference>
<evidence type="ECO:0000259" key="9">
    <source>
        <dbReference type="Pfam" id="PF02782"/>
    </source>
</evidence>
<accession>A0A365HCE6</accession>
<dbReference type="Pfam" id="PF00370">
    <property type="entry name" value="FGGY_N"/>
    <property type="match status" value="1"/>
</dbReference>
<sequence>MNTFAAVDLGASSGRVMTGRVTAETLELTEVRRFPNRPVRVTGTLHWDVLGLYGGVLDGLRAAGDLDSIGIDSWAVDYGLLDHAGALLGNPVHYRDTRTAGVPERVHAQVDHARLYQVSGLQFLPFNTIYQLVAAENDLHRAQTLLLIPDLLAYWLTGEAGAELTNASTTGLLDVRTRDWSRPLLDRLGLPERLFAPLRSPGDPIGGLLPEVAAETGLPAGLPVTAVASHDTASAVAAVPAEGERFGYISSGTWSLVGVELPAPVLDEEGRAANFTNEAGIDGTIRYLRNVMGLWLLQESMRAWGSPDLPELLAAAEAAPAFRSVVDPDAPEFLPPGDMPARIAAYCRRTGQPEPADRAATVRCILDSLALGHRAALRTAARLSGRQIDVVHLVGGGSRNALLCRLTADACGLPVVAGPVEATALGNVLVQARAFGVVKDRAEMRALVARTQPLRRYEPSGDPTSNEARWAEAAARVGLD</sequence>
<dbReference type="InterPro" id="IPR013449">
    <property type="entry name" value="Rhamnulokinase"/>
</dbReference>
<protein>
    <submittedName>
        <fullName evidence="10">Rhamnulokinase</fullName>
    </submittedName>
</protein>
<dbReference type="RefSeq" id="WP_111862720.1">
    <property type="nucleotide sequence ID" value="NZ_QLYX01000001.1"/>
</dbReference>
<dbReference type="PANTHER" id="PTHR10196:SF93">
    <property type="entry name" value="L-RHAMNULOKINASE"/>
    <property type="match status" value="1"/>
</dbReference>
<comment type="similarity">
    <text evidence="1">Belongs to the FGGY kinase family.</text>
</comment>
<feature type="domain" description="Carbohydrate kinase FGGY C-terminal" evidence="9">
    <location>
        <begin position="248"/>
        <end position="434"/>
    </location>
</feature>
<feature type="domain" description="Carbohydrate kinase FGGY N-terminal" evidence="8">
    <location>
        <begin position="66"/>
        <end position="236"/>
    </location>
</feature>
<evidence type="ECO:0000256" key="3">
    <source>
        <dbReference type="ARBA" id="ARBA00022741"/>
    </source>
</evidence>
<keyword evidence="11" id="KW-1185">Reference proteome</keyword>
<dbReference type="Gene3D" id="3.30.420.40">
    <property type="match status" value="2"/>
</dbReference>
<dbReference type="PANTHER" id="PTHR10196">
    <property type="entry name" value="SUGAR KINASE"/>
    <property type="match status" value="1"/>
</dbReference>
<evidence type="ECO:0000256" key="1">
    <source>
        <dbReference type="ARBA" id="ARBA00009156"/>
    </source>
</evidence>
<keyword evidence="2" id="KW-0808">Transferase</keyword>
<dbReference type="GO" id="GO:0008993">
    <property type="term" value="F:rhamnulokinase activity"/>
    <property type="evidence" value="ECO:0007669"/>
    <property type="project" value="InterPro"/>
</dbReference>
<evidence type="ECO:0000259" key="8">
    <source>
        <dbReference type="Pfam" id="PF00370"/>
    </source>
</evidence>
<dbReference type="InterPro" id="IPR000577">
    <property type="entry name" value="Carb_kinase_FGGY"/>
</dbReference>
<dbReference type="Pfam" id="PF02782">
    <property type="entry name" value="FGGY_C"/>
    <property type="match status" value="1"/>
</dbReference>
<keyword evidence="3" id="KW-0547">Nucleotide-binding</keyword>
<dbReference type="OrthoDB" id="9761504at2"/>
<evidence type="ECO:0000256" key="6">
    <source>
        <dbReference type="ARBA" id="ARBA00023157"/>
    </source>
</evidence>